<dbReference type="PANTHER" id="PTHR43092:SF2">
    <property type="entry name" value="HERCYNYLCYSTEINE SULFOXIDE LYASE"/>
    <property type="match status" value="1"/>
</dbReference>
<dbReference type="SUPFAM" id="SSF53383">
    <property type="entry name" value="PLP-dependent transferases"/>
    <property type="match status" value="1"/>
</dbReference>
<dbReference type="InterPro" id="IPR000192">
    <property type="entry name" value="Aminotrans_V_dom"/>
</dbReference>
<evidence type="ECO:0000259" key="3">
    <source>
        <dbReference type="Pfam" id="PF00266"/>
    </source>
</evidence>
<organism evidence="4 5">
    <name type="scientific">Meristemomyces frigidus</name>
    <dbReference type="NCBI Taxonomy" id="1508187"/>
    <lineage>
        <taxon>Eukaryota</taxon>
        <taxon>Fungi</taxon>
        <taxon>Dikarya</taxon>
        <taxon>Ascomycota</taxon>
        <taxon>Pezizomycotina</taxon>
        <taxon>Dothideomycetes</taxon>
        <taxon>Dothideomycetidae</taxon>
        <taxon>Mycosphaerellales</taxon>
        <taxon>Teratosphaeriaceae</taxon>
        <taxon>Meristemomyces</taxon>
    </lineage>
</organism>
<evidence type="ECO:0000313" key="5">
    <source>
        <dbReference type="Proteomes" id="UP001310890"/>
    </source>
</evidence>
<dbReference type="InterPro" id="IPR015421">
    <property type="entry name" value="PyrdxlP-dep_Trfase_major"/>
</dbReference>
<protein>
    <recommendedName>
        <fullName evidence="3">Aminotransferase class V domain-containing protein</fullName>
    </recommendedName>
</protein>
<keyword evidence="1" id="KW-0663">Pyridoxal phosphate</keyword>
<dbReference type="Gene3D" id="3.40.640.10">
    <property type="entry name" value="Type I PLP-dependent aspartate aminotransferase-like (Major domain)"/>
    <property type="match status" value="1"/>
</dbReference>
<dbReference type="PANTHER" id="PTHR43092">
    <property type="entry name" value="L-CYSTEINE DESULFHYDRASE"/>
    <property type="match status" value="1"/>
</dbReference>
<gene>
    <name evidence="4" type="ORF">LTR62_004317</name>
</gene>
<dbReference type="Pfam" id="PF00266">
    <property type="entry name" value="Aminotran_5"/>
    <property type="match status" value="1"/>
</dbReference>
<evidence type="ECO:0000256" key="1">
    <source>
        <dbReference type="ARBA" id="ARBA00022898"/>
    </source>
</evidence>
<feature type="domain" description="Aminotransferase class V" evidence="3">
    <location>
        <begin position="74"/>
        <end position="262"/>
    </location>
</feature>
<evidence type="ECO:0000313" key="4">
    <source>
        <dbReference type="EMBL" id="KAK5112354.1"/>
    </source>
</evidence>
<accession>A0AAN7TIG0</accession>
<feature type="region of interest" description="Disordered" evidence="2">
    <location>
        <begin position="263"/>
        <end position="282"/>
    </location>
</feature>
<evidence type="ECO:0000256" key="2">
    <source>
        <dbReference type="SAM" id="MobiDB-lite"/>
    </source>
</evidence>
<dbReference type="AlphaFoldDB" id="A0AAN7TIG0"/>
<dbReference type="InterPro" id="IPR015424">
    <property type="entry name" value="PyrdxlP-dep_Trfase"/>
</dbReference>
<dbReference type="Proteomes" id="UP001310890">
    <property type="component" value="Unassembled WGS sequence"/>
</dbReference>
<dbReference type="EMBL" id="JAVRRL010000031">
    <property type="protein sequence ID" value="KAK5112354.1"/>
    <property type="molecule type" value="Genomic_DNA"/>
</dbReference>
<proteinExistence type="predicted"/>
<reference evidence="4" key="1">
    <citation type="submission" date="2023-08" db="EMBL/GenBank/DDBJ databases">
        <title>Black Yeasts Isolated from many extreme environments.</title>
        <authorList>
            <person name="Coleine C."/>
            <person name="Stajich J.E."/>
            <person name="Selbmann L."/>
        </authorList>
    </citation>
    <scope>NUCLEOTIDE SEQUENCE</scope>
    <source>
        <strain evidence="4">CCFEE 5401</strain>
    </source>
</reference>
<name>A0AAN7TIG0_9PEZI</name>
<comment type="caution">
    <text evidence="4">The sequence shown here is derived from an EMBL/GenBank/DDBJ whole genome shotgun (WGS) entry which is preliminary data.</text>
</comment>
<sequence length="448" mass="49843">MNGLKTDEDGDATGTIECGVEAAKHFAFAPGWRNLNHGSFGTYPLSIRKVLRKHQDDVEAQPDTWIRYTYPRLLTTARQAVSQYLHAPLETVVFIPNASTGINVVLRNLVFAEGEVILYAPTTYGAVEKTIDFIVETTPAQSEKVAYTLPASDEVIVAAFEKAILALRKTGKVARLAVFDTISSLPGRRLPFEKLTKLCREYKVLSCIDGAHGIGHIPLDLTELDPDFFFSNAHKWLYTPRPCAVLYVPERTQSLMRSTLPTSHGFVPRGKGEARSPLPPRTNGDSEFVHKFEFVASVDNSPYLCFAPALEWRSRITFDRLRGEEAVFAYCQQQAREAGKVVAEKLGTGILGDAVDLANLCNFANVRLPLSFRDDAGGDEGTAIKMAQWMSEALVEKHSTFMAFVFYDEAWWVRLSAQVYLTMGDFAWGAERLKEVCALAKRGDWKSG</sequence>